<comment type="caution">
    <text evidence="4">The sequence shown here is derived from an EMBL/GenBank/DDBJ whole genome shotgun (WGS) entry which is preliminary data.</text>
</comment>
<keyword evidence="5" id="KW-1185">Reference proteome</keyword>
<evidence type="ECO:0000256" key="2">
    <source>
        <dbReference type="ARBA" id="ARBA00023315"/>
    </source>
</evidence>
<evidence type="ECO:0000256" key="1">
    <source>
        <dbReference type="ARBA" id="ARBA00022679"/>
    </source>
</evidence>
<protein>
    <submittedName>
        <fullName evidence="4">GNAT family N-acetyltransferase</fullName>
    </submittedName>
</protein>
<dbReference type="InterPro" id="IPR050832">
    <property type="entry name" value="Bact_Acetyltransf"/>
</dbReference>
<evidence type="ECO:0000313" key="5">
    <source>
        <dbReference type="Proteomes" id="UP001431963"/>
    </source>
</evidence>
<keyword evidence="2" id="KW-0012">Acyltransferase</keyword>
<dbReference type="PANTHER" id="PTHR43877:SF1">
    <property type="entry name" value="ACETYLTRANSFERASE"/>
    <property type="match status" value="1"/>
</dbReference>
<reference evidence="4" key="1">
    <citation type="submission" date="2024-02" db="EMBL/GenBank/DDBJ databases">
        <title>Genome sequences of strain Gemmobacter sp. JM10B15.</title>
        <authorList>
            <person name="Zhang M."/>
        </authorList>
    </citation>
    <scope>NUCLEOTIDE SEQUENCE</scope>
    <source>
        <strain evidence="4">JM10B15</strain>
    </source>
</reference>
<gene>
    <name evidence="4" type="ORF">V6590_07800</name>
</gene>
<accession>A0ABU8BTM0</accession>
<keyword evidence="1" id="KW-0808">Transferase</keyword>
<proteinExistence type="predicted"/>
<dbReference type="PROSITE" id="PS51186">
    <property type="entry name" value="GNAT"/>
    <property type="match status" value="1"/>
</dbReference>
<dbReference type="Gene3D" id="3.40.630.30">
    <property type="match status" value="1"/>
</dbReference>
<dbReference type="EMBL" id="JBALHR010000003">
    <property type="protein sequence ID" value="MEH7828049.1"/>
    <property type="molecule type" value="Genomic_DNA"/>
</dbReference>
<organism evidence="4 5">
    <name type="scientific">Gemmobacter denitrificans</name>
    <dbReference type="NCBI Taxonomy" id="3123040"/>
    <lineage>
        <taxon>Bacteria</taxon>
        <taxon>Pseudomonadati</taxon>
        <taxon>Pseudomonadota</taxon>
        <taxon>Alphaproteobacteria</taxon>
        <taxon>Rhodobacterales</taxon>
        <taxon>Paracoccaceae</taxon>
        <taxon>Gemmobacter</taxon>
    </lineage>
</organism>
<dbReference type="InterPro" id="IPR016181">
    <property type="entry name" value="Acyl_CoA_acyltransferase"/>
</dbReference>
<feature type="domain" description="N-acetyltransferase" evidence="3">
    <location>
        <begin position="96"/>
        <end position="235"/>
    </location>
</feature>
<dbReference type="SUPFAM" id="SSF55729">
    <property type="entry name" value="Acyl-CoA N-acyltransferases (Nat)"/>
    <property type="match status" value="1"/>
</dbReference>
<evidence type="ECO:0000259" key="3">
    <source>
        <dbReference type="PROSITE" id="PS51186"/>
    </source>
</evidence>
<dbReference type="Pfam" id="PF00583">
    <property type="entry name" value="Acetyltransf_1"/>
    <property type="match status" value="1"/>
</dbReference>
<dbReference type="RefSeq" id="WP_335421587.1">
    <property type="nucleotide sequence ID" value="NZ_JBALHR010000003.1"/>
</dbReference>
<dbReference type="PANTHER" id="PTHR43877">
    <property type="entry name" value="AMINOALKYLPHOSPHONATE N-ACETYLTRANSFERASE-RELATED-RELATED"/>
    <property type="match status" value="1"/>
</dbReference>
<evidence type="ECO:0000313" key="4">
    <source>
        <dbReference type="EMBL" id="MEH7828049.1"/>
    </source>
</evidence>
<sequence length="235" mass="24621">MTPAALMSLLEATWPAFAQHRCGPFTLREGRGGGQRVSAATAEGGFAAADLEAAELAMQAMGQDPLFLIREGDAALDQALAARGYRVHDPVLGYAASISALRGDVSGMAAFVHWPPLAIAADLWAEGGIGPGRLAVMDRAAGPKAAILGRSDDTPSGAAFVVCAEGAAMLHALQVRPALRRRGAARNMMQAAINWAAEQGVHDFAVVVTEANAPARALYDDMGFAPVTRYHYRVK</sequence>
<dbReference type="InterPro" id="IPR000182">
    <property type="entry name" value="GNAT_dom"/>
</dbReference>
<name>A0ABU8BTM0_9RHOB</name>
<dbReference type="CDD" id="cd04301">
    <property type="entry name" value="NAT_SF"/>
    <property type="match status" value="1"/>
</dbReference>
<dbReference type="Proteomes" id="UP001431963">
    <property type="component" value="Unassembled WGS sequence"/>
</dbReference>